<comment type="caution">
    <text evidence="1">The sequence shown here is derived from an EMBL/GenBank/DDBJ whole genome shotgun (WGS) entry which is preliminary data.</text>
</comment>
<protein>
    <recommendedName>
        <fullName evidence="3">DUF721 domain-containing protein</fullName>
    </recommendedName>
</protein>
<accession>A0A0G0H7M1</accession>
<evidence type="ECO:0008006" key="3">
    <source>
        <dbReference type="Google" id="ProtNLM"/>
    </source>
</evidence>
<organism evidence="1 2">
    <name type="scientific">Candidatus Magasanikbacteria bacterium GW2011_GWA2_37_8</name>
    <dbReference type="NCBI Taxonomy" id="1619036"/>
    <lineage>
        <taxon>Bacteria</taxon>
        <taxon>Candidatus Magasanikiibacteriota</taxon>
    </lineage>
</organism>
<evidence type="ECO:0000313" key="2">
    <source>
        <dbReference type="Proteomes" id="UP000034333"/>
    </source>
</evidence>
<dbReference type="Proteomes" id="UP000034333">
    <property type="component" value="Unassembled WGS sequence"/>
</dbReference>
<name>A0A0G0H7M1_9BACT</name>
<proteinExistence type="predicted"/>
<sequence length="97" mass="11030">MKSIGNILQTAHEHSSLIRGVLENKAVEAANKFLLNEWGQKITNQAQAVYLKNKILTIACLNSFLTDEIRQKENKLKLMVNDTCPNQIMVTKVRYLS</sequence>
<gene>
    <name evidence="1" type="ORF">US58_C0037G0003</name>
</gene>
<evidence type="ECO:0000313" key="1">
    <source>
        <dbReference type="EMBL" id="KKQ39243.1"/>
    </source>
</evidence>
<reference evidence="1 2" key="1">
    <citation type="journal article" date="2015" name="Nature">
        <title>rRNA introns, odd ribosomes, and small enigmatic genomes across a large radiation of phyla.</title>
        <authorList>
            <person name="Brown C.T."/>
            <person name="Hug L.A."/>
            <person name="Thomas B.C."/>
            <person name="Sharon I."/>
            <person name="Castelle C.J."/>
            <person name="Singh A."/>
            <person name="Wilkins M.J."/>
            <person name="Williams K.H."/>
            <person name="Banfield J.F."/>
        </authorList>
    </citation>
    <scope>NUCLEOTIDE SEQUENCE [LARGE SCALE GENOMIC DNA]</scope>
</reference>
<dbReference type="EMBL" id="LBTN01000037">
    <property type="protein sequence ID" value="KKQ39243.1"/>
    <property type="molecule type" value="Genomic_DNA"/>
</dbReference>
<dbReference type="AlphaFoldDB" id="A0A0G0H7M1"/>
<dbReference type="STRING" id="1619036.US58_C0037G0003"/>